<organism evidence="1">
    <name type="scientific">bioreactor metagenome</name>
    <dbReference type="NCBI Taxonomy" id="1076179"/>
    <lineage>
        <taxon>unclassified sequences</taxon>
        <taxon>metagenomes</taxon>
        <taxon>ecological metagenomes</taxon>
    </lineage>
</organism>
<proteinExistence type="predicted"/>
<reference evidence="1" key="1">
    <citation type="submission" date="2019-08" db="EMBL/GenBank/DDBJ databases">
        <authorList>
            <person name="Kucharzyk K."/>
            <person name="Murdoch R.W."/>
            <person name="Higgins S."/>
            <person name="Loffler F."/>
        </authorList>
    </citation>
    <scope>NUCLEOTIDE SEQUENCE</scope>
</reference>
<comment type="caution">
    <text evidence="1">The sequence shown here is derived from an EMBL/GenBank/DDBJ whole genome shotgun (WGS) entry which is preliminary data.</text>
</comment>
<dbReference type="EMBL" id="VSSQ01034396">
    <property type="protein sequence ID" value="MPM86326.1"/>
    <property type="molecule type" value="Genomic_DNA"/>
</dbReference>
<gene>
    <name evidence="1" type="ORF">SDC9_133415</name>
</gene>
<accession>A0A645DA74</accession>
<evidence type="ECO:0000313" key="1">
    <source>
        <dbReference type="EMBL" id="MPM86326.1"/>
    </source>
</evidence>
<dbReference type="InterPro" id="IPR016024">
    <property type="entry name" value="ARM-type_fold"/>
</dbReference>
<sequence length="358" mass="40319">MQPKLSIFDACYNGSFHRPGYIAGYHVFGNGATIVAQGNTVNVLQDKWSLELLGILGAGARVGFWQKEFQFIESHMIGDPTYMFRTEGSTSLNHNLAVNQKDPKVWEEYLKSSSPALNAIALKKLSRIYGDSFSDRLLSVLKSSPYYSVRMEALKRLIEICDKNIVEALKIGLDDPYELIRRNAARYAGYTGENALIASLVNTLLFSNESQRVQYAAQNSLLVMEPETVIAEIERQANTDLVKRNAESIVKAFRANYKKQDKSLNIIMDNNAPDAERISAIRNLRNNNIHRQVDGLLKVLSGSQEKELIRTTLAEVLGWFDMSYRKAEIVNTMTSISKDSSLPVELKSELEQSLIRLK</sequence>
<name>A0A645DA74_9ZZZZ</name>
<dbReference type="AlphaFoldDB" id="A0A645DA74"/>
<protein>
    <recommendedName>
        <fullName evidence="2">HEAT repeat domain-containing protein</fullName>
    </recommendedName>
</protein>
<dbReference type="InterPro" id="IPR011989">
    <property type="entry name" value="ARM-like"/>
</dbReference>
<evidence type="ECO:0008006" key="2">
    <source>
        <dbReference type="Google" id="ProtNLM"/>
    </source>
</evidence>
<dbReference type="SUPFAM" id="SSF48371">
    <property type="entry name" value="ARM repeat"/>
    <property type="match status" value="1"/>
</dbReference>
<dbReference type="Gene3D" id="1.25.10.10">
    <property type="entry name" value="Leucine-rich Repeat Variant"/>
    <property type="match status" value="1"/>
</dbReference>
<dbReference type="Pfam" id="PF13646">
    <property type="entry name" value="HEAT_2"/>
    <property type="match status" value="1"/>
</dbReference>